<evidence type="ECO:0000313" key="5">
    <source>
        <dbReference type="Proteomes" id="UP000315377"/>
    </source>
</evidence>
<dbReference type="AlphaFoldDB" id="A0AAP9J1Y8"/>
<feature type="transmembrane region" description="Helical" evidence="2">
    <location>
        <begin position="37"/>
        <end position="58"/>
    </location>
</feature>
<proteinExistence type="predicted"/>
<keyword evidence="6" id="KW-1185">Reference proteome</keyword>
<dbReference type="EMBL" id="CP041405">
    <property type="protein sequence ID" value="QDM45082.1"/>
    <property type="molecule type" value="Genomic_DNA"/>
</dbReference>
<feature type="transmembrane region" description="Helical" evidence="2">
    <location>
        <begin position="186"/>
        <end position="204"/>
    </location>
</feature>
<reference evidence="3 6" key="2">
    <citation type="submission" date="2022-05" db="EMBL/GenBank/DDBJ databases">
        <title>Genome Sequencing of Bee-Associated Microbes.</title>
        <authorList>
            <person name="Dunlap C."/>
        </authorList>
    </citation>
    <scope>NUCLEOTIDE SEQUENCE [LARGE SCALE GENOMIC DNA]</scope>
    <source>
        <strain evidence="3 6">NRRL B-14613</strain>
    </source>
</reference>
<evidence type="ECO:0000256" key="1">
    <source>
        <dbReference type="SAM" id="MobiDB-lite"/>
    </source>
</evidence>
<dbReference type="RefSeq" id="WP_127510942.1">
    <property type="nucleotide sequence ID" value="NZ_CABMNB010000013.1"/>
</dbReference>
<gene>
    <name evidence="4" type="ORF">FLT43_17550</name>
    <name evidence="3" type="ORF">M5W83_23080</name>
</gene>
<evidence type="ECO:0000313" key="3">
    <source>
        <dbReference type="EMBL" id="MCY9610044.1"/>
    </source>
</evidence>
<evidence type="ECO:0000313" key="6">
    <source>
        <dbReference type="Proteomes" id="UP001209276"/>
    </source>
</evidence>
<evidence type="ECO:0000313" key="4">
    <source>
        <dbReference type="EMBL" id="QDM45082.1"/>
    </source>
</evidence>
<reference evidence="4 5" key="1">
    <citation type="submission" date="2019-07" db="EMBL/GenBank/DDBJ databases">
        <title>Paenibacillus thiaminolyticus NRRL B-4156.</title>
        <authorList>
            <person name="Hehnly C."/>
            <person name="Zhang L."/>
        </authorList>
    </citation>
    <scope>NUCLEOTIDE SEQUENCE [LARGE SCALE GENOMIC DNA]</scope>
    <source>
        <strain evidence="4 5">NRRL B-4156</strain>
    </source>
</reference>
<organism evidence="4 5">
    <name type="scientific">Paenibacillus thiaminolyticus</name>
    <name type="common">Bacillus thiaminolyticus</name>
    <dbReference type="NCBI Taxonomy" id="49283"/>
    <lineage>
        <taxon>Bacteria</taxon>
        <taxon>Bacillati</taxon>
        <taxon>Bacillota</taxon>
        <taxon>Bacilli</taxon>
        <taxon>Bacillales</taxon>
        <taxon>Paenibacillaceae</taxon>
        <taxon>Paenibacillus</taxon>
    </lineage>
</organism>
<dbReference type="Proteomes" id="UP000315377">
    <property type="component" value="Chromosome"/>
</dbReference>
<evidence type="ECO:0000256" key="2">
    <source>
        <dbReference type="SAM" id="Phobius"/>
    </source>
</evidence>
<dbReference type="Proteomes" id="UP001209276">
    <property type="component" value="Unassembled WGS sequence"/>
</dbReference>
<feature type="transmembrane region" description="Helical" evidence="2">
    <location>
        <begin position="91"/>
        <end position="113"/>
    </location>
</feature>
<keyword evidence="2" id="KW-0812">Transmembrane</keyword>
<protein>
    <submittedName>
        <fullName evidence="4">Uncharacterized protein</fullName>
    </submittedName>
</protein>
<dbReference type="EMBL" id="JAMDMM010000048">
    <property type="protein sequence ID" value="MCY9610044.1"/>
    <property type="molecule type" value="Genomic_DNA"/>
</dbReference>
<dbReference type="GeneID" id="76997766"/>
<feature type="transmembrane region" description="Helical" evidence="2">
    <location>
        <begin position="64"/>
        <end position="84"/>
    </location>
</feature>
<sequence>MRQVGKSKGANRYAALGCGAGLQKEKDKKWGHEKVNAVKVIIALVASMVAGGAYAWVTKSWSDIIPIYPLIVAGCLYLFTIWVFKKKSTAILFGVLLSIAAITANLFTGMALLKHEVKTEMVNAGMLTGTNAEIKDAVNEIVDEYLLEVTGYQGIVGYTVSLSIGEFTTKSGNTIADDEPSAAGTVFQAVKFGILLLGPAVIVWRRKEKTEEEAPAASAEDNGASVSNKA</sequence>
<keyword evidence="2" id="KW-1133">Transmembrane helix</keyword>
<name>A0AAP9J1Y8_PANTH</name>
<feature type="region of interest" description="Disordered" evidence="1">
    <location>
        <begin position="209"/>
        <end position="230"/>
    </location>
</feature>
<keyword evidence="2" id="KW-0472">Membrane</keyword>
<accession>A0AAP9J1Y8</accession>